<keyword evidence="2" id="KW-1185">Reference proteome</keyword>
<dbReference type="EMBL" id="BMDI01000001">
    <property type="protein sequence ID" value="GGI17596.1"/>
    <property type="molecule type" value="Genomic_DNA"/>
</dbReference>
<dbReference type="Pfam" id="PF18143">
    <property type="entry name" value="HAD_SAK_2"/>
    <property type="match status" value="1"/>
</dbReference>
<organism evidence="1 2">
    <name type="scientific">Oxalicibacterium faecigallinarum</name>
    <dbReference type="NCBI Taxonomy" id="573741"/>
    <lineage>
        <taxon>Bacteria</taxon>
        <taxon>Pseudomonadati</taxon>
        <taxon>Pseudomonadota</taxon>
        <taxon>Betaproteobacteria</taxon>
        <taxon>Burkholderiales</taxon>
        <taxon>Oxalobacteraceae</taxon>
        <taxon>Oxalicibacterium</taxon>
    </lineage>
</organism>
<evidence type="ECO:0000313" key="1">
    <source>
        <dbReference type="EMBL" id="GGI17596.1"/>
    </source>
</evidence>
<gene>
    <name evidence="1" type="ORF">GCM10008066_09770</name>
</gene>
<comment type="caution">
    <text evidence="1">The sequence shown here is derived from an EMBL/GenBank/DDBJ whole genome shotgun (WGS) entry which is preliminary data.</text>
</comment>
<accession>A0A8J3F2C8</accession>
<evidence type="ECO:0000313" key="2">
    <source>
        <dbReference type="Proteomes" id="UP000642180"/>
    </source>
</evidence>
<proteinExistence type="predicted"/>
<dbReference type="RefSeq" id="WP_188380140.1">
    <property type="nucleotide sequence ID" value="NZ_BMDI01000001.1"/>
</dbReference>
<sequence>MRPTVFLDLDDVLVGRGIYNSYQVIQLFEHGTEEWPELWQGLMHIDAKENLKLLHAEFSPLYVISSSWTTQLGREQMILVFERTGLEFVACNLHEEWTTPKSKDSSRISEIEAWLGKNSKGEALLILDDHHSGWTLLESTLYQQGKVVICDIDRCFVADRLKEARQLLLAQLENN</sequence>
<dbReference type="AlphaFoldDB" id="A0A8J3F2C8"/>
<reference evidence="2" key="1">
    <citation type="journal article" date="2019" name="Int. J. Syst. Evol. Microbiol.">
        <title>The Global Catalogue of Microorganisms (GCM) 10K type strain sequencing project: providing services to taxonomists for standard genome sequencing and annotation.</title>
        <authorList>
            <consortium name="The Broad Institute Genomics Platform"/>
            <consortium name="The Broad Institute Genome Sequencing Center for Infectious Disease"/>
            <person name="Wu L."/>
            <person name="Ma J."/>
        </authorList>
    </citation>
    <scope>NUCLEOTIDE SEQUENCE [LARGE SCALE GENOMIC DNA]</scope>
    <source>
        <strain evidence="2">CCM 2767</strain>
    </source>
</reference>
<dbReference type="Proteomes" id="UP000642180">
    <property type="component" value="Unassembled WGS sequence"/>
</dbReference>
<name>A0A8J3F2C8_9BURK</name>
<protein>
    <submittedName>
        <fullName evidence="1">Uncharacterized protein</fullName>
    </submittedName>
</protein>